<dbReference type="PROSITE" id="PS50949">
    <property type="entry name" value="HTH_GNTR"/>
    <property type="match status" value="1"/>
</dbReference>
<dbReference type="CDD" id="cd07377">
    <property type="entry name" value="WHTH_GntR"/>
    <property type="match status" value="1"/>
</dbReference>
<evidence type="ECO:0000313" key="5">
    <source>
        <dbReference type="EMBL" id="GIG10232.1"/>
    </source>
</evidence>
<evidence type="ECO:0000313" key="6">
    <source>
        <dbReference type="Proteomes" id="UP000630887"/>
    </source>
</evidence>
<evidence type="ECO:0000256" key="3">
    <source>
        <dbReference type="ARBA" id="ARBA00023163"/>
    </source>
</evidence>
<keyword evidence="6" id="KW-1185">Reference proteome</keyword>
<evidence type="ECO:0000256" key="2">
    <source>
        <dbReference type="ARBA" id="ARBA00023125"/>
    </source>
</evidence>
<protein>
    <recommendedName>
        <fullName evidence="4">HTH gntR-type domain-containing protein</fullName>
    </recommendedName>
</protein>
<keyword evidence="1" id="KW-0805">Transcription regulation</keyword>
<name>A0A8J3PAV2_9ACTN</name>
<reference evidence="5 6" key="1">
    <citation type="submission" date="2021-01" db="EMBL/GenBank/DDBJ databases">
        <title>Whole genome shotgun sequence of Catellatospora coxensis NBRC 107359.</title>
        <authorList>
            <person name="Komaki H."/>
            <person name="Tamura T."/>
        </authorList>
    </citation>
    <scope>NUCLEOTIDE SEQUENCE [LARGE SCALE GENOMIC DNA]</scope>
    <source>
        <strain evidence="5 6">NBRC 107359</strain>
    </source>
</reference>
<dbReference type="InterPro" id="IPR050679">
    <property type="entry name" value="Bact_HTH_transcr_reg"/>
</dbReference>
<dbReference type="GO" id="GO:0045892">
    <property type="term" value="P:negative regulation of DNA-templated transcription"/>
    <property type="evidence" value="ECO:0007669"/>
    <property type="project" value="TreeGrafter"/>
</dbReference>
<dbReference type="InterPro" id="IPR036390">
    <property type="entry name" value="WH_DNA-bd_sf"/>
</dbReference>
<dbReference type="Gene3D" id="1.10.10.10">
    <property type="entry name" value="Winged helix-like DNA-binding domain superfamily/Winged helix DNA-binding domain"/>
    <property type="match status" value="1"/>
</dbReference>
<dbReference type="Proteomes" id="UP000630887">
    <property type="component" value="Unassembled WGS sequence"/>
</dbReference>
<dbReference type="AlphaFoldDB" id="A0A8J3PAV2"/>
<dbReference type="SUPFAM" id="SSF46785">
    <property type="entry name" value="Winged helix' DNA-binding domain"/>
    <property type="match status" value="1"/>
</dbReference>
<accession>A0A8J3PAV2</accession>
<evidence type="ECO:0000256" key="1">
    <source>
        <dbReference type="ARBA" id="ARBA00023015"/>
    </source>
</evidence>
<gene>
    <name evidence="5" type="ORF">Cco03nite_69320</name>
</gene>
<dbReference type="PANTHER" id="PTHR44846:SF1">
    <property type="entry name" value="MANNOSYL-D-GLYCERATE TRANSPORT_METABOLISM SYSTEM REPRESSOR MNGR-RELATED"/>
    <property type="match status" value="1"/>
</dbReference>
<feature type="domain" description="HTH gntR-type" evidence="4">
    <location>
        <begin position="8"/>
        <end position="77"/>
    </location>
</feature>
<dbReference type="Pfam" id="PF00392">
    <property type="entry name" value="GntR"/>
    <property type="match status" value="1"/>
</dbReference>
<dbReference type="GO" id="GO:0003677">
    <property type="term" value="F:DNA binding"/>
    <property type="evidence" value="ECO:0007669"/>
    <property type="project" value="UniProtKB-KW"/>
</dbReference>
<dbReference type="InterPro" id="IPR036388">
    <property type="entry name" value="WH-like_DNA-bd_sf"/>
</dbReference>
<keyword evidence="3" id="KW-0804">Transcription</keyword>
<keyword evidence="2" id="KW-0238">DNA-binding</keyword>
<dbReference type="RefSeq" id="WP_203698081.1">
    <property type="nucleotide sequence ID" value="NZ_BAAALC010000003.1"/>
</dbReference>
<proteinExistence type="predicted"/>
<organism evidence="5 6">
    <name type="scientific">Catellatospora coxensis</name>
    <dbReference type="NCBI Taxonomy" id="310354"/>
    <lineage>
        <taxon>Bacteria</taxon>
        <taxon>Bacillati</taxon>
        <taxon>Actinomycetota</taxon>
        <taxon>Actinomycetes</taxon>
        <taxon>Micromonosporales</taxon>
        <taxon>Micromonosporaceae</taxon>
        <taxon>Catellatospora</taxon>
    </lineage>
</organism>
<dbReference type="InterPro" id="IPR000524">
    <property type="entry name" value="Tscrpt_reg_HTH_GntR"/>
</dbReference>
<dbReference type="EMBL" id="BONI01000082">
    <property type="protein sequence ID" value="GIG10232.1"/>
    <property type="molecule type" value="Genomic_DNA"/>
</dbReference>
<dbReference type="PANTHER" id="PTHR44846">
    <property type="entry name" value="MANNOSYL-D-GLYCERATE TRANSPORT/METABOLISM SYSTEM REPRESSOR MNGR-RELATED"/>
    <property type="match status" value="1"/>
</dbReference>
<comment type="caution">
    <text evidence="5">The sequence shown here is derived from an EMBL/GenBank/DDBJ whole genome shotgun (WGS) entry which is preliminary data.</text>
</comment>
<dbReference type="GO" id="GO:0003700">
    <property type="term" value="F:DNA-binding transcription factor activity"/>
    <property type="evidence" value="ECO:0007669"/>
    <property type="project" value="InterPro"/>
</dbReference>
<sequence>MIDPHSGVPLHRQVADDLRRRIGAGEWAPGAHLPREVDLAHEYGVGLDTVRQAYEALRSGGVIRPGGPGRRASVPPAEPLQRMVLPARAVLTVRMPTPEEMREHGIPPGVPVAEVRHEGRSRLFRGDEVDWRGA</sequence>
<dbReference type="SMART" id="SM00345">
    <property type="entry name" value="HTH_GNTR"/>
    <property type="match status" value="1"/>
</dbReference>
<evidence type="ECO:0000259" key="4">
    <source>
        <dbReference type="PROSITE" id="PS50949"/>
    </source>
</evidence>